<dbReference type="OrthoDB" id="9782163at2"/>
<evidence type="ECO:0000313" key="7">
    <source>
        <dbReference type="Proteomes" id="UP000305888"/>
    </source>
</evidence>
<dbReference type="PANTHER" id="PTHR43553">
    <property type="entry name" value="HEAVY METAL TRANSPORTER"/>
    <property type="match status" value="1"/>
</dbReference>
<reference evidence="6 7" key="1">
    <citation type="submission" date="2019-06" db="EMBL/GenBank/DDBJ databases">
        <title>Genome sequence of Rhodobacteraceae bacterium D4M1.</title>
        <authorList>
            <person name="Cao J."/>
        </authorList>
    </citation>
    <scope>NUCLEOTIDE SEQUENCE [LARGE SCALE GENOMIC DNA]</scope>
    <source>
        <strain evidence="6 7">D4M1</strain>
    </source>
</reference>
<dbReference type="InterPro" id="IPR003593">
    <property type="entry name" value="AAA+_ATPase"/>
</dbReference>
<dbReference type="Proteomes" id="UP000305888">
    <property type="component" value="Chromosome"/>
</dbReference>
<feature type="domain" description="ABC transporter" evidence="5">
    <location>
        <begin position="262"/>
        <end position="498"/>
    </location>
</feature>
<accession>A0A5B8G0H6</accession>
<dbReference type="InterPro" id="IPR017871">
    <property type="entry name" value="ABC_transporter-like_CS"/>
</dbReference>
<evidence type="ECO:0000256" key="3">
    <source>
        <dbReference type="ARBA" id="ARBA00022741"/>
    </source>
</evidence>
<dbReference type="InterPro" id="IPR015856">
    <property type="entry name" value="ABC_transpr_CbiO/EcfA_su"/>
</dbReference>
<organism evidence="6 7">
    <name type="scientific">Paroceanicella profunda</name>
    <dbReference type="NCBI Taxonomy" id="2579971"/>
    <lineage>
        <taxon>Bacteria</taxon>
        <taxon>Pseudomonadati</taxon>
        <taxon>Pseudomonadota</taxon>
        <taxon>Alphaproteobacteria</taxon>
        <taxon>Rhodobacterales</taxon>
        <taxon>Paracoccaceae</taxon>
        <taxon>Paroceanicella</taxon>
    </lineage>
</organism>
<dbReference type="GO" id="GO:0016887">
    <property type="term" value="F:ATP hydrolysis activity"/>
    <property type="evidence" value="ECO:0007669"/>
    <property type="project" value="InterPro"/>
</dbReference>
<dbReference type="SUPFAM" id="SSF52540">
    <property type="entry name" value="P-loop containing nucleoside triphosphate hydrolases"/>
    <property type="match status" value="2"/>
</dbReference>
<dbReference type="PANTHER" id="PTHR43553:SF24">
    <property type="entry name" value="ENERGY-COUPLING FACTOR TRANSPORTER ATP-BINDING PROTEIN ECFA1"/>
    <property type="match status" value="1"/>
</dbReference>
<keyword evidence="3" id="KW-0547">Nucleotide-binding</keyword>
<protein>
    <submittedName>
        <fullName evidence="6">ATP-binding cassette domain-containing protein</fullName>
    </submittedName>
</protein>
<name>A0A5B8G0H6_9RHOB</name>
<dbReference type="CDD" id="cd03225">
    <property type="entry name" value="ABC_cobalt_CbiO_domain1"/>
    <property type="match status" value="2"/>
</dbReference>
<dbReference type="KEGG" id="ppru:FDP22_16545"/>
<evidence type="ECO:0000256" key="1">
    <source>
        <dbReference type="ARBA" id="ARBA00005417"/>
    </source>
</evidence>
<dbReference type="SMART" id="SM00382">
    <property type="entry name" value="AAA"/>
    <property type="match status" value="2"/>
</dbReference>
<dbReference type="AlphaFoldDB" id="A0A5B8G0H6"/>
<evidence type="ECO:0000256" key="4">
    <source>
        <dbReference type="ARBA" id="ARBA00022840"/>
    </source>
</evidence>
<dbReference type="InterPro" id="IPR027417">
    <property type="entry name" value="P-loop_NTPase"/>
</dbReference>
<gene>
    <name evidence="6" type="ORF">FDP22_16545</name>
</gene>
<keyword evidence="2" id="KW-0813">Transport</keyword>
<evidence type="ECO:0000259" key="5">
    <source>
        <dbReference type="PROSITE" id="PS50893"/>
    </source>
</evidence>
<dbReference type="GO" id="GO:0043190">
    <property type="term" value="C:ATP-binding cassette (ABC) transporter complex"/>
    <property type="evidence" value="ECO:0007669"/>
    <property type="project" value="TreeGrafter"/>
</dbReference>
<feature type="domain" description="ABC transporter" evidence="5">
    <location>
        <begin position="4"/>
        <end position="243"/>
    </location>
</feature>
<dbReference type="PROSITE" id="PS50893">
    <property type="entry name" value="ABC_TRANSPORTER_2"/>
    <property type="match status" value="2"/>
</dbReference>
<dbReference type="Gene3D" id="3.40.50.300">
    <property type="entry name" value="P-loop containing nucleotide triphosphate hydrolases"/>
    <property type="match status" value="2"/>
</dbReference>
<evidence type="ECO:0000313" key="6">
    <source>
        <dbReference type="EMBL" id="QDL93250.1"/>
    </source>
</evidence>
<keyword evidence="4 6" id="KW-0067">ATP-binding</keyword>
<dbReference type="RefSeq" id="WP_138575386.1">
    <property type="nucleotide sequence ID" value="NZ_CP040818.1"/>
</dbReference>
<dbReference type="PROSITE" id="PS00211">
    <property type="entry name" value="ABC_TRANSPORTER_1"/>
    <property type="match status" value="1"/>
</dbReference>
<dbReference type="InterPro" id="IPR003439">
    <property type="entry name" value="ABC_transporter-like_ATP-bd"/>
</dbReference>
<keyword evidence="7" id="KW-1185">Reference proteome</keyword>
<dbReference type="InterPro" id="IPR050095">
    <property type="entry name" value="ECF_ABC_transporter_ATP-bd"/>
</dbReference>
<sequence>MPLLTAESLTLGFREGAPALSGIDIVLHRGERRLICGATGSGKTTLLSALAGVIPRIGSIPVFSGRVCLQGRDIAGIPRDELFSRTGYVAQAVEDQLWDLGVEDIIAFPMENRALPRAEIRARVRALMEDLELVPLAGRRVLTLSGGERRMVVLAAALASRPELLILDEPTTGLDPAARGRLCAALDWATCEGRGLIVAEQDPAHLSAVTESVSLIRGGGLSAPVQAASLMGEPAVWREAGLLAPGRQRPVRPAAPPGRDLLRLRGLITQLARADGTPVLDGLDLTLRGGEVLGVIGRNGAGKTTLMKAILGLMPAAGGTLEIEGARAERWTTARRATRLAYVPQTMRQILFHMTVIEEVVFAIRMGRTGEEDAARTRAQETLERYGLGGLAQANPFALSARQQGQLGLACADATGAPVAIIDEPLLARDLQGRHLLETFLERMTLTDRAVMLISHDLELVDDVATRLAVVAGGTIAFDGALAEGWASPAFRALGWGAPCGIGREGAAWAGCMT</sequence>
<comment type="similarity">
    <text evidence="1">Belongs to the ABC transporter superfamily.</text>
</comment>
<dbReference type="GO" id="GO:0005524">
    <property type="term" value="F:ATP binding"/>
    <property type="evidence" value="ECO:0007669"/>
    <property type="project" value="UniProtKB-KW"/>
</dbReference>
<dbReference type="Pfam" id="PF00005">
    <property type="entry name" value="ABC_tran"/>
    <property type="match status" value="2"/>
</dbReference>
<evidence type="ECO:0000256" key="2">
    <source>
        <dbReference type="ARBA" id="ARBA00022448"/>
    </source>
</evidence>
<proteinExistence type="inferred from homology"/>
<dbReference type="EMBL" id="CP040818">
    <property type="protein sequence ID" value="QDL93250.1"/>
    <property type="molecule type" value="Genomic_DNA"/>
</dbReference>
<dbReference type="GO" id="GO:0042626">
    <property type="term" value="F:ATPase-coupled transmembrane transporter activity"/>
    <property type="evidence" value="ECO:0007669"/>
    <property type="project" value="TreeGrafter"/>
</dbReference>